<dbReference type="EMBL" id="GBHO01032614">
    <property type="protein sequence ID" value="JAG10990.1"/>
    <property type="molecule type" value="Transcribed_RNA"/>
</dbReference>
<feature type="region of interest" description="Disordered" evidence="1">
    <location>
        <begin position="3585"/>
        <end position="3615"/>
    </location>
</feature>
<feature type="compositionally biased region" description="Polar residues" evidence="1">
    <location>
        <begin position="1204"/>
        <end position="1232"/>
    </location>
</feature>
<feature type="compositionally biased region" description="Basic and acidic residues" evidence="1">
    <location>
        <begin position="1588"/>
        <end position="1646"/>
    </location>
</feature>
<evidence type="ECO:0000256" key="1">
    <source>
        <dbReference type="SAM" id="MobiDB-lite"/>
    </source>
</evidence>
<feature type="compositionally biased region" description="Polar residues" evidence="1">
    <location>
        <begin position="1059"/>
        <end position="1070"/>
    </location>
</feature>
<feature type="compositionally biased region" description="Polar residues" evidence="1">
    <location>
        <begin position="3193"/>
        <end position="3228"/>
    </location>
</feature>
<feature type="region of interest" description="Disordered" evidence="1">
    <location>
        <begin position="3156"/>
        <end position="3248"/>
    </location>
</feature>
<feature type="compositionally biased region" description="Polar residues" evidence="1">
    <location>
        <begin position="3629"/>
        <end position="3651"/>
    </location>
</feature>
<feature type="compositionally biased region" description="Basic and acidic residues" evidence="1">
    <location>
        <begin position="883"/>
        <end position="974"/>
    </location>
</feature>
<feature type="region of interest" description="Disordered" evidence="1">
    <location>
        <begin position="151"/>
        <end position="246"/>
    </location>
</feature>
<feature type="compositionally biased region" description="Basic and acidic residues" evidence="1">
    <location>
        <begin position="2345"/>
        <end position="2360"/>
    </location>
</feature>
<feature type="compositionally biased region" description="Polar residues" evidence="1">
    <location>
        <begin position="105"/>
        <end position="120"/>
    </location>
</feature>
<feature type="compositionally biased region" description="Low complexity" evidence="1">
    <location>
        <begin position="1164"/>
        <end position="1179"/>
    </location>
</feature>
<feature type="compositionally biased region" description="Basic and acidic residues" evidence="1">
    <location>
        <begin position="1959"/>
        <end position="1987"/>
    </location>
</feature>
<feature type="compositionally biased region" description="Low complexity" evidence="1">
    <location>
        <begin position="2449"/>
        <end position="2464"/>
    </location>
</feature>
<feature type="compositionally biased region" description="Polar residues" evidence="1">
    <location>
        <begin position="1091"/>
        <end position="1107"/>
    </location>
</feature>
<feature type="compositionally biased region" description="Low complexity" evidence="1">
    <location>
        <begin position="1108"/>
        <end position="1127"/>
    </location>
</feature>
<feature type="region of interest" description="Disordered" evidence="1">
    <location>
        <begin position="105"/>
        <end position="126"/>
    </location>
</feature>
<feature type="compositionally biased region" description="Polar residues" evidence="1">
    <location>
        <begin position="424"/>
        <end position="450"/>
    </location>
</feature>
<feature type="compositionally biased region" description="Basic and acidic residues" evidence="1">
    <location>
        <begin position="602"/>
        <end position="622"/>
    </location>
</feature>
<accession>A0A0A9X1K4</accession>
<feature type="region of interest" description="Disordered" evidence="1">
    <location>
        <begin position="3683"/>
        <end position="3721"/>
    </location>
</feature>
<dbReference type="EMBL" id="GBHO01022434">
    <property type="protein sequence ID" value="JAG21170.1"/>
    <property type="molecule type" value="Transcribed_RNA"/>
</dbReference>
<feature type="compositionally biased region" description="Low complexity" evidence="1">
    <location>
        <begin position="216"/>
        <end position="240"/>
    </location>
</feature>
<feature type="compositionally biased region" description="Polar residues" evidence="1">
    <location>
        <begin position="3237"/>
        <end position="3248"/>
    </location>
</feature>
<feature type="compositionally biased region" description="Low complexity" evidence="1">
    <location>
        <begin position="1927"/>
        <end position="1942"/>
    </location>
</feature>
<feature type="compositionally biased region" description="Polar residues" evidence="1">
    <location>
        <begin position="2284"/>
        <end position="2293"/>
    </location>
</feature>
<feature type="region of interest" description="Disordered" evidence="1">
    <location>
        <begin position="2248"/>
        <end position="2367"/>
    </location>
</feature>
<dbReference type="EMBL" id="GBHO01043474">
    <property type="protein sequence ID" value="JAG00130.1"/>
    <property type="molecule type" value="Transcribed_RNA"/>
</dbReference>
<gene>
    <name evidence="3" type="ORF">CM83_96867</name>
    <name evidence="4" type="ORF">CM83_96875</name>
    <name evidence="5" type="ORF">CM83_96885</name>
</gene>
<feature type="compositionally biased region" description="Basic and acidic residues" evidence="1">
    <location>
        <begin position="989"/>
        <end position="1000"/>
    </location>
</feature>
<feature type="region of interest" description="Disordered" evidence="1">
    <location>
        <begin position="1323"/>
        <end position="1372"/>
    </location>
</feature>
<feature type="compositionally biased region" description="Polar residues" evidence="1">
    <location>
        <begin position="862"/>
        <end position="875"/>
    </location>
</feature>
<feature type="domain" description="Smoothelin" evidence="2">
    <location>
        <begin position="2555"/>
        <end position="2600"/>
    </location>
</feature>
<feature type="compositionally biased region" description="Polar residues" evidence="1">
    <location>
        <begin position="1734"/>
        <end position="1746"/>
    </location>
</feature>
<feature type="compositionally biased region" description="Basic and acidic residues" evidence="1">
    <location>
        <begin position="630"/>
        <end position="647"/>
    </location>
</feature>
<feature type="region of interest" description="Disordered" evidence="1">
    <location>
        <begin position="1384"/>
        <end position="1465"/>
    </location>
</feature>
<reference evidence="4" key="2">
    <citation type="submission" date="2014-07" db="EMBL/GenBank/DDBJ databases">
        <authorList>
            <person name="Hull J."/>
        </authorList>
    </citation>
    <scope>NUCLEOTIDE SEQUENCE</scope>
</reference>
<feature type="compositionally biased region" description="Basic and acidic residues" evidence="1">
    <location>
        <begin position="575"/>
        <end position="595"/>
    </location>
</feature>
<name>A0A0A9X1K4_LYGHE</name>
<feature type="compositionally biased region" description="Basic and acidic residues" evidence="1">
    <location>
        <begin position="1808"/>
        <end position="1828"/>
    </location>
</feature>
<feature type="region of interest" description="Disordered" evidence="1">
    <location>
        <begin position="511"/>
        <end position="1273"/>
    </location>
</feature>
<sequence>MAAEVHSDLNLIQDEDVLRRMWADTPDFGRKKEIRARMYKLREQRLKDFYTAGDVSQITRKHQTTRHTESIGDQGFLSMKTKEIRDSESPTRDFSRAVISTTNDNTGYWNSRQENSSATQDLEGGGLLRETIESTDGRGIIRGEDCETELALGSENRHTRVSKKDENSSYEGEALNQSSKMASVTKSDTGTVSTAKSEQVQVSKSHAESTSADQQSTTKSWSSSSRSVNSSSKKIVSSSTYRVSSDGETLQAITLDTIESPEMLQSQPGDLIKGFDNDTVHRNERSESRFQSSVNRSDESRTSMTQRKDENISETNVVQRSDKNEVNNKYFDQKDDGVEQISLVETIATENQKQRLEDNHINSRHLKGDKYSKSREVDTTETANTNDSRIINNQFSKTESVKSETESVTNQKIMSEIQKLDSYLSTHTPAPSTPMSPRSTTDVANWTIVSKDNRDNEFTYEPRSANQVPEKAPASPRGPSERVDKNLSNIDLPKDATDGQYVTTYQSHYTKPGRISVDNSPSHDYFASTLRSSPDRQTPSPNKKTASRGSLDRTSPERKWRQSPRTTKSPSVERATPESRPESRTLDRKSPERKQRTSPTKSLDRDTTRRSPVKSPERERKPSTSSYTVERPRSETRKKSEVFPDNKPKRKFSSTQQKQATKARASTPGSSPTRKDNPKDFSDSDSDNSQATFNKSKSDIRTTTTTTTENRETTTIQKENSLPKEESSEYFSEGSVTNELKRQESPERRAFTPIKNFRTNPESGTFIVGERRQVILESEITSDERDDKGTVVDDSAENVESRKYSTNRRPNSPSQSPSLDKSTHWSPGKQSDKRSGTRSSPVDDTTATPLSTKADMEDVITKQINETKVTEVTGNKRTKESRKKIDTDSDRSASVSPERKIPLTEKRASPERRVPDAKRKQSRDSPDRRVTSIRDSQEPERKASRDSPDRKEPSMRDSQEPKRKASRDSPDRKFPSARSSPEKSPSSSPERKIKSPRKDGIGGLSPDRFSKSPSASPERTTPKKSSPDRNPSSPVRKVKEVSSNKVESSPTQLTRRRSSIPTPDNKTIPNNVRAKPQGSNLAKSIPAKPVSTAQRPSNIASPKQTVRSPPKQSPQMQPSQTPQKQIQRSIQKPSTVRTQKLPESNARTTPKTTATSAVSTQKQVTKVTSTRVTNVNVVKSQEKPRQTSTIPKPHTITVVPKKSPNVTPQRQPVPKGSTSLNNRTPPTKSVPSRVQPVKKEPETRFSKGQVSNQKPKTATVRQTNTRTKTVNQVRTQQFIENECECLDESTDLEDVAPPDHFEVEIDEDEPKEQFEEIDVRALISRKVHRKTSKDSIKQDRKLKKRGISKEEDSSSSEDETDHVPVNGVTKGLLTAEANQDYLNVIVQHPKSSRESSPGYPSERIPVSTTSDDGESNPRYADFISEPEDVEIFDTLRGTRGPIPIKEGNVQTTDLDEDDDGPRPSVADKVNLFLEAAKNSLEPQESHQQPVEIDGSHSVRSAKSLFENISKTQATTVQTSKTIDIYEKNNDIAVEPIEAKPSTVKRLDEPRHVSPSSTEPLATKPSEKPGKPTTGTEVIDESPVTKTQAYEDRAVAHEPEFIRKKAYETHEREVIKETAEFKKREVEETKKPERKVTPLPEPLDKTINKPTKKPFTRNISASADVNSKRSFFERKAQEESKPRKQSKEEVKPVNKKTVRKSSTGTSDFMKSTVASAVRAQSPEKVQKPERKKTSENLLENKQTSVSDAESRPEQVRETTPVRKTLWRQDEVERKASTDMATHEKDTIEITSIRTARKQSPPKEVTSKNTPKDTSKSFDQDEDLRSPLKVRDSNTIVNKIEKEEIKKSTGTFGVTLRKTPSNAKILPAAAPPQPKKTIVAGESIVIEDIFDLEVLEKMLIKAVGYEERRSIRAQIKLVKKNLEEEHNRSGTGPTSSKSPKPKTWTSKEKSPERISSSTTSRKIDETTKFKGEEKWGPSARRSPERKPSNEYKQTSTTTTTTTTTTTQTRESPERRLTTQRSRESPERRLTKQRSRDSPEKTVVRQPSRSSPERRLSSQTTNVKSDSKEVNQVTTYHATVKTQSTRNVTTEVKEASATDSITSSYGVGPTDDDGKPLFGLRALRRTNTNKALEGETGEVEEVVVEKEQTRKDSTTEDILDSSGRPLFGGLKALQPEAMPAPTSQLKGLVERNQFLVQGGSTMESTKTVVTSHSSFSSDGKVSHRREIVRGELSAKNGEQPVGQITKSSYSYQKGNEKGATPQVSSKTVTSLIGGRRNSGPKIEEITDGSQNATSSRRYSKEYTVEEDCTTSNERRRSSTGLNEDNVRAFTSILRNKDESVRNSPIETDEMKSRTSKSQEDAAKRTLTRGDSIKALQHKYQQATEAANQVSSRTYPKAGLILRSNSLHGADDQNQLSSSNKQVSTTQSTRTTDLDGAVVTSSQTRTSEDTRTVRTGTPTTTQVTSTSSTRTEVKSSGATSFLDNSSKVTGVQDILQRMRNADLVAESGDTTEDAEARALLNKFLGASVILQGMEQGMKAAATHSSTTLVNQADKQWVKATSQRTQDDLNDIYDEKQLQILLDACSDYDERRKIRARLREVMAEKKGGSSEVAGSGSGLAVEGECLSIQRVMSGGGFDDSGTESGEDLRHLNPEVVEEVKSALSRLEGVIPGLVPVKRDAVSQLVTSLQSCLQLAPPPPPPVPPPRRFGSRKALRNRHTVSVTADELVQARKWVDHDNLQRNSAASSESILSKVFRPVHFSPPATLPEVSYTQMTLTRKMFHKPTLHRAACFMEQGPQQGVLSYAEPEFEAPPVERSISDSSSVYDYDPSVHLFTPEQSVQIAVHKAAINKQINREDVKRRGSSEDGDVSSADEEETQEVSSAQRLLQLASDGEKKPRFSARNSKKMKMKRANTIDIPKPNKFYDYSSDDYGASADETRDDMGRRAMNNKDILPPSFEPKTENDHKFLAFLQQVNDKNPPKVMSYNPSARGGKHWQNRFSTIKTTFEGGEQKPPQCYSPSPAKLFWQNTQKEETKKVVDQKTTKLPWTVKSTTENGVVVGSLTVSKPGQMNRFNHATKSAFKPVEKKPFSPLISPASGSVKLLVNQKFSQSQESPAAAPKPTVAKIEIKTTPAIQNQKRDTDKLASFNQNAVTTQKYYNIPSNVVNQDQPERRTPSAFAPYKQKPEVMESKKLDEAKSSYSQPKYSTTNSGSKSEQGEQSFTNRNGKSFQPQYVSGYKQPTPFYNSERQSCPQPQTSAKAQVRLVSANNNLYDHQIPSGNQVRANQFVPMNQEHNGNKFPTRENQFQFESNNHQFYEPQENKPIYKPVKNQNQTTQFRTHNDQFYYPSRDRHQQEPKPQINHVSANVIPSIQNQSNHSSTFNGANARGLNHSINSKFIPVAKPIAKVYPEQQPIIPLQKSYYSATINGANNGENNHESYDQSEHQNVNDPFPTSSSDVLHRNNVSPIESHDTSFSRKTPDQCRIEYVTEDGYYGKEEVPMPVDFRIDNSPGNLPFNQVTPMIGTVIDCSTLNQEIQNLTDITDTRILECQDTLLANEAAGGPFICNLRDASTINTDGEFVSNIMATSPGLRDSHFISPRPRSKSPKMDTPSSLPPGSLSANMFEMNNTVPDNVYYNNTTSSKPPTSLSFYSPNAESSRVKERPKTSSPYQDWEDSVSTKSISCAFDANPIQSGWQRRTRVQSYKQSHGPSSMSDSCNHQQQDKKKV</sequence>
<feature type="compositionally biased region" description="Basic and acidic residues" evidence="1">
    <location>
        <begin position="2008"/>
        <end position="2040"/>
    </location>
</feature>
<feature type="compositionally biased region" description="Basic and acidic residues" evidence="1">
    <location>
        <begin position="1747"/>
        <end position="1786"/>
    </location>
</feature>
<feature type="compositionally biased region" description="Basic and acidic residues" evidence="1">
    <location>
        <begin position="782"/>
        <end position="791"/>
    </location>
</feature>
<feature type="compositionally biased region" description="Polar residues" evidence="1">
    <location>
        <begin position="3684"/>
        <end position="3714"/>
    </location>
</feature>
<feature type="compositionally biased region" description="Basic and acidic residues" evidence="1">
    <location>
        <begin position="739"/>
        <end position="750"/>
    </location>
</feature>
<organism evidence="4">
    <name type="scientific">Lygus hesperus</name>
    <name type="common">Western plant bug</name>
    <dbReference type="NCBI Taxonomy" id="30085"/>
    <lineage>
        <taxon>Eukaryota</taxon>
        <taxon>Metazoa</taxon>
        <taxon>Ecdysozoa</taxon>
        <taxon>Arthropoda</taxon>
        <taxon>Hexapoda</taxon>
        <taxon>Insecta</taxon>
        <taxon>Pterygota</taxon>
        <taxon>Neoptera</taxon>
        <taxon>Paraneoptera</taxon>
        <taxon>Hemiptera</taxon>
        <taxon>Heteroptera</taxon>
        <taxon>Panheteroptera</taxon>
        <taxon>Cimicomorpha</taxon>
        <taxon>Miridae</taxon>
        <taxon>Mirini</taxon>
        <taxon>Lygus</taxon>
    </lineage>
</organism>
<feature type="region of interest" description="Disordered" evidence="1">
    <location>
        <begin position="1536"/>
        <end position="1828"/>
    </location>
</feature>
<feature type="compositionally biased region" description="Basic and acidic residues" evidence="1">
    <location>
        <begin position="1665"/>
        <end position="1691"/>
    </location>
</feature>
<feature type="region of interest" description="Disordered" evidence="1">
    <location>
        <begin position="2850"/>
        <end position="2905"/>
    </location>
</feature>
<evidence type="ECO:0000313" key="4">
    <source>
        <dbReference type="EMBL" id="JAG10990.1"/>
    </source>
</evidence>
<feature type="compositionally biased region" description="Basic and acidic residues" evidence="1">
    <location>
        <begin position="3178"/>
        <end position="3192"/>
    </location>
</feature>
<dbReference type="InterPro" id="IPR022189">
    <property type="entry name" value="SMTN"/>
</dbReference>
<feature type="region of interest" description="Disordered" evidence="1">
    <location>
        <begin position="282"/>
        <end position="317"/>
    </location>
</feature>
<feature type="region of interest" description="Disordered" evidence="1">
    <location>
        <begin position="1921"/>
        <end position="2110"/>
    </location>
</feature>
<feature type="region of interest" description="Disordered" evidence="1">
    <location>
        <begin position="3629"/>
        <end position="3668"/>
    </location>
</feature>
<feature type="compositionally biased region" description="Basic and acidic residues" evidence="1">
    <location>
        <begin position="1723"/>
        <end position="1733"/>
    </location>
</feature>
<feature type="compositionally biased region" description="Low complexity" evidence="1">
    <location>
        <begin position="807"/>
        <end position="818"/>
    </location>
</feature>
<evidence type="ECO:0000313" key="5">
    <source>
        <dbReference type="EMBL" id="JAG21170.1"/>
    </source>
</evidence>
<feature type="compositionally biased region" description="Polar residues" evidence="1">
    <location>
        <begin position="1246"/>
        <end position="1273"/>
    </location>
</feature>
<feature type="compositionally biased region" description="Low complexity" evidence="1">
    <location>
        <begin position="1991"/>
        <end position="2006"/>
    </location>
</feature>
<feature type="region of interest" description="Disordered" evidence="1">
    <location>
        <begin position="2405"/>
        <end position="2464"/>
    </location>
</feature>
<feature type="compositionally biased region" description="Basic and acidic residues" evidence="1">
    <location>
        <begin position="155"/>
        <end position="167"/>
    </location>
</feature>
<feature type="domain" description="Smoothelin" evidence="2">
    <location>
        <begin position="1884"/>
        <end position="1919"/>
    </location>
</feature>
<feature type="compositionally biased region" description="Low complexity" evidence="1">
    <location>
        <begin position="976"/>
        <end position="988"/>
    </location>
</feature>
<evidence type="ECO:0000313" key="3">
    <source>
        <dbReference type="EMBL" id="JAG00130.1"/>
    </source>
</evidence>
<reference evidence="4" key="1">
    <citation type="journal article" date="2014" name="PLoS ONE">
        <title>Transcriptome-Based Identification of ABC Transporters in the Western Tarnished Plant Bug Lygus hesperus.</title>
        <authorList>
            <person name="Hull J.J."/>
            <person name="Chaney K."/>
            <person name="Geib S.M."/>
            <person name="Fabrick J.A."/>
            <person name="Brent C.S."/>
            <person name="Walsh D."/>
            <person name="Lavine L.C."/>
        </authorList>
    </citation>
    <scope>NUCLEOTIDE SEQUENCE</scope>
</reference>
<protein>
    <recommendedName>
        <fullName evidence="2">Smoothelin domain-containing protein</fullName>
    </recommendedName>
</protein>
<feature type="compositionally biased region" description="Basic and acidic residues" evidence="1">
    <location>
        <begin position="550"/>
        <end position="560"/>
    </location>
</feature>
<feature type="region of interest" description="Disordered" evidence="1">
    <location>
        <begin position="424"/>
        <end position="499"/>
    </location>
</feature>
<feature type="compositionally biased region" description="Basic and acidic residues" evidence="1">
    <location>
        <begin position="296"/>
        <end position="311"/>
    </location>
</feature>
<feature type="compositionally biased region" description="Polar residues" evidence="1">
    <location>
        <begin position="2057"/>
        <end position="2087"/>
    </location>
</feature>
<feature type="compositionally biased region" description="Polar residues" evidence="1">
    <location>
        <begin position="2405"/>
        <end position="2427"/>
    </location>
</feature>
<dbReference type="Pfam" id="PF12510">
    <property type="entry name" value="Smoothelin"/>
    <property type="match status" value="2"/>
</dbReference>
<feature type="compositionally biased region" description="Polar residues" evidence="1">
    <location>
        <begin position="175"/>
        <end position="215"/>
    </location>
</feature>
<proteinExistence type="predicted"/>
<feature type="compositionally biased region" description="Polar residues" evidence="1">
    <location>
        <begin position="837"/>
        <end position="851"/>
    </location>
</feature>
<feature type="compositionally biased region" description="Polar residues" evidence="1">
    <location>
        <begin position="1699"/>
        <end position="1713"/>
    </location>
</feature>
<feature type="compositionally biased region" description="Acidic residues" evidence="1">
    <location>
        <begin position="2860"/>
        <end position="2873"/>
    </location>
</feature>
<evidence type="ECO:0000259" key="2">
    <source>
        <dbReference type="Pfam" id="PF12510"/>
    </source>
</evidence>
<feature type="compositionally biased region" description="Polar residues" evidence="1">
    <location>
        <begin position="529"/>
        <end position="548"/>
    </location>
</feature>
<feature type="compositionally biased region" description="Polar residues" evidence="1">
    <location>
        <begin position="1128"/>
        <end position="1163"/>
    </location>
</feature>
<feature type="compositionally biased region" description="Polar residues" evidence="1">
    <location>
        <begin position="2258"/>
        <end position="2267"/>
    </location>
</feature>
<feature type="compositionally biased region" description="Basic and acidic residues" evidence="1">
    <location>
        <begin position="673"/>
        <end position="682"/>
    </location>
</feature>
<feature type="compositionally biased region" description="Basic and acidic residues" evidence="1">
    <location>
        <begin position="2850"/>
        <end position="2859"/>
    </location>
</feature>